<evidence type="ECO:0000256" key="1">
    <source>
        <dbReference type="SAM" id="MobiDB-lite"/>
    </source>
</evidence>
<dbReference type="EMBL" id="HBUE01016641">
    <property type="protein sequence ID" value="CAG6450572.1"/>
    <property type="molecule type" value="Transcribed_RNA"/>
</dbReference>
<feature type="compositionally biased region" description="Low complexity" evidence="1">
    <location>
        <begin position="108"/>
        <end position="124"/>
    </location>
</feature>
<dbReference type="EMBL" id="HBUE01225022">
    <property type="protein sequence ID" value="CAG6541604.1"/>
    <property type="molecule type" value="Transcribed_RNA"/>
</dbReference>
<reference evidence="2" key="1">
    <citation type="submission" date="2021-05" db="EMBL/GenBank/DDBJ databases">
        <authorList>
            <person name="Alioto T."/>
            <person name="Alioto T."/>
            <person name="Gomez Garrido J."/>
        </authorList>
    </citation>
    <scope>NUCLEOTIDE SEQUENCE</scope>
</reference>
<evidence type="ECO:0000313" key="2">
    <source>
        <dbReference type="EMBL" id="CAG6593677.1"/>
    </source>
</evidence>
<dbReference type="EMBL" id="HBUE01331738">
    <property type="protein sequence ID" value="CAG6593679.1"/>
    <property type="molecule type" value="Transcribed_RNA"/>
</dbReference>
<organism evidence="2">
    <name type="scientific">Culex pipiens</name>
    <name type="common">House mosquito</name>
    <dbReference type="NCBI Taxonomy" id="7175"/>
    <lineage>
        <taxon>Eukaryota</taxon>
        <taxon>Metazoa</taxon>
        <taxon>Ecdysozoa</taxon>
        <taxon>Arthropoda</taxon>
        <taxon>Hexapoda</taxon>
        <taxon>Insecta</taxon>
        <taxon>Pterygota</taxon>
        <taxon>Neoptera</taxon>
        <taxon>Endopterygota</taxon>
        <taxon>Diptera</taxon>
        <taxon>Nematocera</taxon>
        <taxon>Culicoidea</taxon>
        <taxon>Culicidae</taxon>
        <taxon>Culicinae</taxon>
        <taxon>Culicini</taxon>
        <taxon>Culex</taxon>
        <taxon>Culex</taxon>
    </lineage>
</organism>
<feature type="compositionally biased region" description="Polar residues" evidence="1">
    <location>
        <begin position="94"/>
        <end position="103"/>
    </location>
</feature>
<feature type="compositionally biased region" description="Low complexity" evidence="1">
    <location>
        <begin position="147"/>
        <end position="158"/>
    </location>
</feature>
<dbReference type="EMBL" id="HBUE01331736">
    <property type="protein sequence ID" value="CAG6593677.1"/>
    <property type="molecule type" value="Transcribed_RNA"/>
</dbReference>
<name>A0A8D8P8R0_CULPI</name>
<sequence>MTRWPEWSREERIGRMVAEITVMTGAPASSPPRTNPLSRPRTAHALRVRPVRRRTIRRPSAAPHPGGAENPRPNAVRSMLTRPRTPIRRHFHRSSCSPVSSLQRPRRTSPLTSPSTASSRRPPTVSWPIPTRTIRPGCHDSGRTSQPRRSSVRAPAPR</sequence>
<dbReference type="EMBL" id="HBUE01225024">
    <property type="protein sequence ID" value="CAG6541606.1"/>
    <property type="molecule type" value="Transcribed_RNA"/>
</dbReference>
<feature type="compositionally biased region" description="Basic residues" evidence="1">
    <location>
        <begin position="41"/>
        <end position="57"/>
    </location>
</feature>
<dbReference type="AlphaFoldDB" id="A0A8D8P8R0"/>
<dbReference type="EMBL" id="HBUE01331743">
    <property type="protein sequence ID" value="CAG6593681.1"/>
    <property type="molecule type" value="Transcribed_RNA"/>
</dbReference>
<accession>A0A8D8P8R0</accession>
<feature type="region of interest" description="Disordered" evidence="1">
    <location>
        <begin position="23"/>
        <end position="158"/>
    </location>
</feature>
<protein>
    <submittedName>
        <fullName evidence="2">(northern house mosquito) hypothetical protein</fullName>
    </submittedName>
</protein>
<dbReference type="EMBL" id="HBUE01225028">
    <property type="protein sequence ID" value="CAG6541608.1"/>
    <property type="molecule type" value="Transcribed_RNA"/>
</dbReference>
<proteinExistence type="predicted"/>